<dbReference type="RefSeq" id="WP_049738746.1">
    <property type="nucleotide sequence ID" value="NZ_BJON01000015.1"/>
</dbReference>
<sequence length="123" mass="14414">MTDQRRVLGQAGEQMAGEFLEQKGYQIIRRNVRTRRGEIDLIAMDDSTLVFVEVRTRTSHSFGTALESVTWRKRQKLRELATEYLQSVEGFVPSFRFDVVAVEYHNRGKNEETIRIQHIEHAF</sequence>
<keyword evidence="6" id="KW-1185">Reference proteome</keyword>
<evidence type="ECO:0000313" key="4">
    <source>
        <dbReference type="EMBL" id="KNB72700.1"/>
    </source>
</evidence>
<dbReference type="OrthoDB" id="9802516at2"/>
<evidence type="ECO:0000256" key="1">
    <source>
        <dbReference type="ARBA" id="ARBA00006738"/>
    </source>
</evidence>
<evidence type="ECO:0000313" key="6">
    <source>
        <dbReference type="Proteomes" id="UP000319578"/>
    </source>
</evidence>
<accession>A0A0K9YWT5</accession>
<dbReference type="GO" id="GO:0003676">
    <property type="term" value="F:nucleic acid binding"/>
    <property type="evidence" value="ECO:0007669"/>
    <property type="project" value="InterPro"/>
</dbReference>
<dbReference type="STRING" id="54915.ADS79_12695"/>
<protein>
    <recommendedName>
        <fullName evidence="2">UPF0102 protein ADS79_12695</fullName>
    </recommendedName>
</protein>
<dbReference type="SUPFAM" id="SSF52980">
    <property type="entry name" value="Restriction endonuclease-like"/>
    <property type="match status" value="1"/>
</dbReference>
<dbReference type="InterPro" id="IPR003509">
    <property type="entry name" value="UPF0102_YraN-like"/>
</dbReference>
<dbReference type="CDD" id="cd20736">
    <property type="entry name" value="PoNe_Nuclease"/>
    <property type="match status" value="1"/>
</dbReference>
<dbReference type="Gene3D" id="3.40.1350.10">
    <property type="match status" value="1"/>
</dbReference>
<reference evidence="3 6" key="3">
    <citation type="submission" date="2019-06" db="EMBL/GenBank/DDBJ databases">
        <title>Whole genome shotgun sequence of Brevibacillus reuszeri NBRC 15719.</title>
        <authorList>
            <person name="Hosoyama A."/>
            <person name="Uohara A."/>
            <person name="Ohji S."/>
            <person name="Ichikawa N."/>
        </authorList>
    </citation>
    <scope>NUCLEOTIDE SEQUENCE [LARGE SCALE GENOMIC DNA]</scope>
    <source>
        <strain evidence="3 6">NBRC 15719</strain>
    </source>
</reference>
<gene>
    <name evidence="4" type="ORF">ADS79_12695</name>
    <name evidence="3" type="ORF">BRE01_39710</name>
</gene>
<evidence type="ECO:0000256" key="2">
    <source>
        <dbReference type="HAMAP-Rule" id="MF_00048"/>
    </source>
</evidence>
<organism evidence="4 5">
    <name type="scientific">Brevibacillus reuszeri</name>
    <dbReference type="NCBI Taxonomy" id="54915"/>
    <lineage>
        <taxon>Bacteria</taxon>
        <taxon>Bacillati</taxon>
        <taxon>Bacillota</taxon>
        <taxon>Bacilli</taxon>
        <taxon>Bacillales</taxon>
        <taxon>Paenibacillaceae</taxon>
        <taxon>Brevibacillus</taxon>
    </lineage>
</organism>
<dbReference type="Proteomes" id="UP000036834">
    <property type="component" value="Unassembled WGS sequence"/>
</dbReference>
<reference evidence="5" key="1">
    <citation type="submission" date="2015-07" db="EMBL/GenBank/DDBJ databases">
        <title>Genome sequencing project for genomic taxonomy and phylogenomics of Bacillus-like bacteria.</title>
        <authorList>
            <person name="Liu B."/>
            <person name="Wang J."/>
            <person name="Zhu Y."/>
            <person name="Liu G."/>
            <person name="Chen Q."/>
            <person name="Chen Z."/>
            <person name="Lan J."/>
            <person name="Che J."/>
            <person name="Ge C."/>
            <person name="Shi H."/>
            <person name="Pan Z."/>
            <person name="Liu X."/>
        </authorList>
    </citation>
    <scope>NUCLEOTIDE SEQUENCE [LARGE SCALE GENOMIC DNA]</scope>
    <source>
        <strain evidence="5">DSM 9887</strain>
    </source>
</reference>
<evidence type="ECO:0000313" key="5">
    <source>
        <dbReference type="Proteomes" id="UP000036834"/>
    </source>
</evidence>
<reference evidence="4" key="2">
    <citation type="submission" date="2015-07" db="EMBL/GenBank/DDBJ databases">
        <title>MeaNS - Measles Nucleotide Surveillance Program.</title>
        <authorList>
            <person name="Tran T."/>
            <person name="Druce J."/>
        </authorList>
    </citation>
    <scope>NUCLEOTIDE SEQUENCE</scope>
    <source>
        <strain evidence="4">DSM 9887</strain>
    </source>
</reference>
<dbReference type="Proteomes" id="UP000319578">
    <property type="component" value="Unassembled WGS sequence"/>
</dbReference>
<dbReference type="PATRIC" id="fig|54915.3.peg.1524"/>
<evidence type="ECO:0000313" key="3">
    <source>
        <dbReference type="EMBL" id="GED70269.1"/>
    </source>
</evidence>
<dbReference type="NCBIfam" id="NF009150">
    <property type="entry name" value="PRK12497.1-3"/>
    <property type="match status" value="1"/>
</dbReference>
<dbReference type="Pfam" id="PF02021">
    <property type="entry name" value="UPF0102"/>
    <property type="match status" value="1"/>
</dbReference>
<dbReference type="HAMAP" id="MF_00048">
    <property type="entry name" value="UPF0102"/>
    <property type="match status" value="1"/>
</dbReference>
<comment type="similarity">
    <text evidence="1 2">Belongs to the UPF0102 family.</text>
</comment>
<comment type="caution">
    <text evidence="4">The sequence shown here is derived from an EMBL/GenBank/DDBJ whole genome shotgun (WGS) entry which is preliminary data.</text>
</comment>
<name>A0A0K9YWT5_9BACL</name>
<dbReference type="PANTHER" id="PTHR34039:SF1">
    <property type="entry name" value="UPF0102 PROTEIN YRAN"/>
    <property type="match status" value="1"/>
</dbReference>
<dbReference type="PANTHER" id="PTHR34039">
    <property type="entry name" value="UPF0102 PROTEIN YRAN"/>
    <property type="match status" value="1"/>
</dbReference>
<dbReference type="EMBL" id="LGIQ01000007">
    <property type="protein sequence ID" value="KNB72700.1"/>
    <property type="molecule type" value="Genomic_DNA"/>
</dbReference>
<proteinExistence type="inferred from homology"/>
<dbReference type="NCBIfam" id="NF009154">
    <property type="entry name" value="PRK12497.3-3"/>
    <property type="match status" value="1"/>
</dbReference>
<dbReference type="InterPro" id="IPR011856">
    <property type="entry name" value="tRNA_endonuc-like_dom_sf"/>
</dbReference>
<dbReference type="EMBL" id="BJON01000015">
    <property type="protein sequence ID" value="GED70269.1"/>
    <property type="molecule type" value="Genomic_DNA"/>
</dbReference>
<dbReference type="AlphaFoldDB" id="A0A0K9YWT5"/>
<dbReference type="InterPro" id="IPR011335">
    <property type="entry name" value="Restrct_endonuc-II-like"/>
</dbReference>
<dbReference type="NCBIfam" id="TIGR00252">
    <property type="entry name" value="YraN family protein"/>
    <property type="match status" value="1"/>
</dbReference>